<evidence type="ECO:0000259" key="2">
    <source>
        <dbReference type="SMART" id="SM00822"/>
    </source>
</evidence>
<dbReference type="PANTHER" id="PTHR42879">
    <property type="entry name" value="3-OXOACYL-(ACYL-CARRIER-PROTEIN) REDUCTASE"/>
    <property type="match status" value="1"/>
</dbReference>
<dbReference type="NCBIfam" id="NF009466">
    <property type="entry name" value="PRK12826.1-2"/>
    <property type="match status" value="1"/>
</dbReference>
<keyword evidence="3" id="KW-0560">Oxidoreductase</keyword>
<accession>A0ABW2ARZ9</accession>
<protein>
    <submittedName>
        <fullName evidence="3">3-oxoacyl-ACP reductase FabG</fullName>
        <ecNumber evidence="3">1.1.1.100</ecNumber>
    </submittedName>
</protein>
<dbReference type="InterPro" id="IPR057326">
    <property type="entry name" value="KR_dom"/>
</dbReference>
<evidence type="ECO:0000256" key="1">
    <source>
        <dbReference type="ARBA" id="ARBA00006484"/>
    </source>
</evidence>
<name>A0ABW2ARZ9_9MICO</name>
<dbReference type="InterPro" id="IPR002347">
    <property type="entry name" value="SDR_fam"/>
</dbReference>
<dbReference type="PRINTS" id="PR00081">
    <property type="entry name" value="GDHRDH"/>
</dbReference>
<evidence type="ECO:0000313" key="3">
    <source>
        <dbReference type="EMBL" id="MFC6713857.1"/>
    </source>
</evidence>
<gene>
    <name evidence="3" type="primary">fabG</name>
    <name evidence="3" type="ORF">ACFQBT_08490</name>
</gene>
<comment type="caution">
    <text evidence="3">The sequence shown here is derived from an EMBL/GenBank/DDBJ whole genome shotgun (WGS) entry which is preliminary data.</text>
</comment>
<dbReference type="Proteomes" id="UP001596356">
    <property type="component" value="Unassembled WGS sequence"/>
</dbReference>
<dbReference type="InterPro" id="IPR050259">
    <property type="entry name" value="SDR"/>
</dbReference>
<dbReference type="RefSeq" id="WP_377821930.1">
    <property type="nucleotide sequence ID" value="NZ_JBHSWJ010000002.1"/>
</dbReference>
<proteinExistence type="inferred from homology"/>
<dbReference type="Gene3D" id="3.40.50.720">
    <property type="entry name" value="NAD(P)-binding Rossmann-like Domain"/>
    <property type="match status" value="1"/>
</dbReference>
<dbReference type="InterPro" id="IPR036291">
    <property type="entry name" value="NAD(P)-bd_dom_sf"/>
</dbReference>
<evidence type="ECO:0000313" key="4">
    <source>
        <dbReference type="Proteomes" id="UP001596356"/>
    </source>
</evidence>
<dbReference type="SMART" id="SM00822">
    <property type="entry name" value="PKS_KR"/>
    <property type="match status" value="1"/>
</dbReference>
<organism evidence="3 4">
    <name type="scientific">Branchiibius cervicis</name>
    <dbReference type="NCBI Taxonomy" id="908252"/>
    <lineage>
        <taxon>Bacteria</taxon>
        <taxon>Bacillati</taxon>
        <taxon>Actinomycetota</taxon>
        <taxon>Actinomycetes</taxon>
        <taxon>Micrococcales</taxon>
        <taxon>Dermacoccaceae</taxon>
        <taxon>Branchiibius</taxon>
    </lineage>
</organism>
<reference evidence="4" key="1">
    <citation type="journal article" date="2019" name="Int. J. Syst. Evol. Microbiol.">
        <title>The Global Catalogue of Microorganisms (GCM) 10K type strain sequencing project: providing services to taxonomists for standard genome sequencing and annotation.</title>
        <authorList>
            <consortium name="The Broad Institute Genomics Platform"/>
            <consortium name="The Broad Institute Genome Sequencing Center for Infectious Disease"/>
            <person name="Wu L."/>
            <person name="Ma J."/>
        </authorList>
    </citation>
    <scope>NUCLEOTIDE SEQUENCE [LARGE SCALE GENOMIC DNA]</scope>
    <source>
        <strain evidence="4">NBRC 106593</strain>
    </source>
</reference>
<keyword evidence="4" id="KW-1185">Reference proteome</keyword>
<dbReference type="EC" id="1.1.1.100" evidence="3"/>
<dbReference type="Pfam" id="PF13561">
    <property type="entry name" value="adh_short_C2"/>
    <property type="match status" value="1"/>
</dbReference>
<dbReference type="PANTHER" id="PTHR42879:SF2">
    <property type="entry name" value="3-OXOACYL-[ACYL-CARRIER-PROTEIN] REDUCTASE FABG"/>
    <property type="match status" value="1"/>
</dbReference>
<dbReference type="SUPFAM" id="SSF51735">
    <property type="entry name" value="NAD(P)-binding Rossmann-fold domains"/>
    <property type="match status" value="1"/>
</dbReference>
<sequence length="241" mass="24948">MSQVETRQRNVLVTGGNRGIGYAIAAAFVDQGDKVVVTSRSGQGPDGAYAVAADVTRSDSVDAAFTEAEQWCGGPIEVVVANAGITADTLLMRMSDDDFDRVLDTNLAGTFRVARRASKSMIQRRFGRLIFISSVVALYGSPGQANYAASKAGLIGLARSITRELGGRGITANVVAPGFIDTDMTAALPQAQQDAYLAAIPAGRFGGTKDVARAVTFLAGEDAAYISGAVLPVDGGLGMGH</sequence>
<feature type="domain" description="Ketoreductase" evidence="2">
    <location>
        <begin position="9"/>
        <end position="183"/>
    </location>
</feature>
<comment type="similarity">
    <text evidence="1">Belongs to the short-chain dehydrogenases/reductases (SDR) family.</text>
</comment>
<dbReference type="EMBL" id="JBHSWJ010000002">
    <property type="protein sequence ID" value="MFC6713857.1"/>
    <property type="molecule type" value="Genomic_DNA"/>
</dbReference>
<dbReference type="PRINTS" id="PR00080">
    <property type="entry name" value="SDRFAMILY"/>
</dbReference>
<dbReference type="GO" id="GO:0004316">
    <property type="term" value="F:3-oxoacyl-[acyl-carrier-protein] reductase (NADPH) activity"/>
    <property type="evidence" value="ECO:0007669"/>
    <property type="project" value="UniProtKB-EC"/>
</dbReference>